<dbReference type="GO" id="GO:0055085">
    <property type="term" value="P:transmembrane transport"/>
    <property type="evidence" value="ECO:0007669"/>
    <property type="project" value="InterPro"/>
</dbReference>
<dbReference type="Gene3D" id="1.20.1530.20">
    <property type="match status" value="1"/>
</dbReference>
<gene>
    <name evidence="9" type="ORF">GCM10011322_17950</name>
</gene>
<dbReference type="InterPro" id="IPR038770">
    <property type="entry name" value="Na+/solute_symporter_sf"/>
</dbReference>
<dbReference type="InterPro" id="IPR004776">
    <property type="entry name" value="Mem_transp_PIN-like"/>
</dbReference>
<dbReference type="PANTHER" id="PTHR36838">
    <property type="entry name" value="AUXIN EFFLUX CARRIER FAMILY PROTEIN"/>
    <property type="match status" value="1"/>
</dbReference>
<protein>
    <submittedName>
        <fullName evidence="9">Transporter</fullName>
    </submittedName>
</protein>
<accession>A0A917Q731</accession>
<feature type="transmembrane region" description="Helical" evidence="8">
    <location>
        <begin position="30"/>
        <end position="53"/>
    </location>
</feature>
<feature type="transmembrane region" description="Helical" evidence="8">
    <location>
        <begin position="160"/>
        <end position="179"/>
    </location>
</feature>
<evidence type="ECO:0000256" key="3">
    <source>
        <dbReference type="ARBA" id="ARBA00022448"/>
    </source>
</evidence>
<feature type="transmembrane region" description="Helical" evidence="8">
    <location>
        <begin position="222"/>
        <end position="244"/>
    </location>
</feature>
<evidence type="ECO:0000313" key="9">
    <source>
        <dbReference type="EMBL" id="GGK31789.1"/>
    </source>
</evidence>
<evidence type="ECO:0000256" key="1">
    <source>
        <dbReference type="ARBA" id="ARBA00004651"/>
    </source>
</evidence>
<keyword evidence="5 8" id="KW-0812">Transmembrane</keyword>
<dbReference type="RefSeq" id="WP_188911901.1">
    <property type="nucleotide sequence ID" value="NZ_BMMF01000005.1"/>
</dbReference>
<sequence>MLAALLVVLPIFGLVLVGFAARKGGIIDEAAGAGLSQFVFAIALPCLILDTLARGDLPIAEPWGYWASYFVALGLVWLATGLLARHAFGRIGVETVVAGFSSAQSNTVLIGVPLILKAFGDAAAVPVFLLVAVHLPITMSVATLLVEGRGASILAIVRKLVTHPIIIGIAIGAAIRPVADVVPEPAWRMTGMLADAAAPAALVAMGVALARYGFEAGWPLPIAITTAKLVVHPLLVWLLASFVFPVPPAWIPVAVMFAACPAGINVFLLAQTYRSGVALASSTVALSTALAVLTMAGWLALVAP</sequence>
<evidence type="ECO:0000256" key="6">
    <source>
        <dbReference type="ARBA" id="ARBA00022989"/>
    </source>
</evidence>
<evidence type="ECO:0000313" key="10">
    <source>
        <dbReference type="Proteomes" id="UP000600449"/>
    </source>
</evidence>
<feature type="transmembrane region" description="Helical" evidence="8">
    <location>
        <begin position="123"/>
        <end position="148"/>
    </location>
</feature>
<comment type="similarity">
    <text evidence="2">Belongs to the auxin efflux carrier (TC 2.A.69) family.</text>
</comment>
<proteinExistence type="inferred from homology"/>
<feature type="transmembrane region" description="Helical" evidence="8">
    <location>
        <begin position="191"/>
        <end position="210"/>
    </location>
</feature>
<evidence type="ECO:0000256" key="4">
    <source>
        <dbReference type="ARBA" id="ARBA00022475"/>
    </source>
</evidence>
<evidence type="ECO:0000256" key="7">
    <source>
        <dbReference type="ARBA" id="ARBA00023136"/>
    </source>
</evidence>
<comment type="subcellular location">
    <subcellularLocation>
        <location evidence="1">Cell membrane</location>
        <topology evidence="1">Multi-pass membrane protein</topology>
    </subcellularLocation>
</comment>
<feature type="transmembrane region" description="Helical" evidence="8">
    <location>
        <begin position="250"/>
        <end position="270"/>
    </location>
</feature>
<feature type="transmembrane region" description="Helical" evidence="8">
    <location>
        <begin position="65"/>
        <end position="84"/>
    </location>
</feature>
<dbReference type="AlphaFoldDB" id="A0A917Q731"/>
<name>A0A917Q731_9HYPH</name>
<comment type="caution">
    <text evidence="9">The sequence shown here is derived from an EMBL/GenBank/DDBJ whole genome shotgun (WGS) entry which is preliminary data.</text>
</comment>
<dbReference type="EMBL" id="BMMF01000005">
    <property type="protein sequence ID" value="GGK31789.1"/>
    <property type="molecule type" value="Genomic_DNA"/>
</dbReference>
<feature type="transmembrane region" description="Helical" evidence="8">
    <location>
        <begin position="277"/>
        <end position="301"/>
    </location>
</feature>
<evidence type="ECO:0000256" key="5">
    <source>
        <dbReference type="ARBA" id="ARBA00022692"/>
    </source>
</evidence>
<organism evidence="9 10">
    <name type="scientific">Salinarimonas ramus</name>
    <dbReference type="NCBI Taxonomy" id="690164"/>
    <lineage>
        <taxon>Bacteria</taxon>
        <taxon>Pseudomonadati</taxon>
        <taxon>Pseudomonadota</taxon>
        <taxon>Alphaproteobacteria</taxon>
        <taxon>Hyphomicrobiales</taxon>
        <taxon>Salinarimonadaceae</taxon>
        <taxon>Salinarimonas</taxon>
    </lineage>
</organism>
<dbReference type="GO" id="GO:0005886">
    <property type="term" value="C:plasma membrane"/>
    <property type="evidence" value="ECO:0007669"/>
    <property type="project" value="UniProtKB-SubCell"/>
</dbReference>
<keyword evidence="3" id="KW-0813">Transport</keyword>
<keyword evidence="4" id="KW-1003">Cell membrane</keyword>
<evidence type="ECO:0000256" key="8">
    <source>
        <dbReference type="SAM" id="Phobius"/>
    </source>
</evidence>
<dbReference type="PANTHER" id="PTHR36838:SF3">
    <property type="entry name" value="TRANSPORTER AUXIN EFFLUX CARRIER EC FAMILY"/>
    <property type="match status" value="1"/>
</dbReference>
<keyword evidence="10" id="KW-1185">Reference proteome</keyword>
<reference evidence="9 10" key="1">
    <citation type="journal article" date="2014" name="Int. J. Syst. Evol. Microbiol.">
        <title>Complete genome sequence of Corynebacterium casei LMG S-19264T (=DSM 44701T), isolated from a smear-ripened cheese.</title>
        <authorList>
            <consortium name="US DOE Joint Genome Institute (JGI-PGF)"/>
            <person name="Walter F."/>
            <person name="Albersmeier A."/>
            <person name="Kalinowski J."/>
            <person name="Ruckert C."/>
        </authorList>
    </citation>
    <scope>NUCLEOTIDE SEQUENCE [LARGE SCALE GENOMIC DNA]</scope>
    <source>
        <strain evidence="9 10">CGMCC 1.9161</strain>
    </source>
</reference>
<evidence type="ECO:0000256" key="2">
    <source>
        <dbReference type="ARBA" id="ARBA00010145"/>
    </source>
</evidence>
<keyword evidence="6 8" id="KW-1133">Transmembrane helix</keyword>
<dbReference type="Proteomes" id="UP000600449">
    <property type="component" value="Unassembled WGS sequence"/>
</dbReference>
<dbReference type="Pfam" id="PF03547">
    <property type="entry name" value="Mem_trans"/>
    <property type="match status" value="1"/>
</dbReference>
<keyword evidence="7 8" id="KW-0472">Membrane</keyword>